<feature type="region of interest" description="Disordered" evidence="2">
    <location>
        <begin position="22"/>
        <end position="50"/>
    </location>
</feature>
<proteinExistence type="predicted"/>
<feature type="transmembrane region" description="Helical" evidence="3">
    <location>
        <begin position="295"/>
        <end position="316"/>
    </location>
</feature>
<dbReference type="RefSeq" id="WP_155339487.1">
    <property type="nucleotide sequence ID" value="NZ_BAAABN010000014.1"/>
</dbReference>
<dbReference type="OrthoDB" id="9970464at2"/>
<comment type="caution">
    <text evidence="4">The sequence shown here is derived from an EMBL/GenBank/DDBJ whole genome shotgun (WGS) entry which is preliminary data.</text>
</comment>
<keyword evidence="3" id="KW-0472">Membrane</keyword>
<sequence>MSRTQRKAMWWRIQQIINSGGSRPVASGLELEMDSDPRGGPLPEEPASKKEMEALRKEAYENGVRDGSSGMYDEWSLSTGGKPPYLAMIDAKCNEAQAHERVRHLRDAQRLDERIAAAKQDLKQHQELAAQKEQQRTELMAEEKELQDALADRESDHPASGWGEATRSLTRRRSAAVARVAVMALLIAVELPIQYASFIFFGESPVLTWAFVLGTAGAMLIAPHQAGGWTRRLTVEGWASALTVTTLVVMAAWAVGVGLLALLRASVLFAPGFDDATLQPIASTVSALDLSQPTVTLLFGGLLTLSGLVAFTYGYLGENPYAAKLADIQRRRSEVEKALAKATGLRDRDEHLATMEKTLNDRHEERWQAQIAARGHVYEVCYATYLQAVAATMRNPAFTESSSQWLGHTTIRPGRPPAARIP</sequence>
<evidence type="ECO:0000256" key="2">
    <source>
        <dbReference type="SAM" id="MobiDB-lite"/>
    </source>
</evidence>
<accession>A0A5M3W5K2</accession>
<reference evidence="4 5" key="1">
    <citation type="submission" date="2019-10" db="EMBL/GenBank/DDBJ databases">
        <title>Whole genome shotgun sequence of Acrocarpospora corrugata NBRC 13972.</title>
        <authorList>
            <person name="Ichikawa N."/>
            <person name="Kimura A."/>
            <person name="Kitahashi Y."/>
            <person name="Komaki H."/>
            <person name="Oguchi A."/>
        </authorList>
    </citation>
    <scope>NUCLEOTIDE SEQUENCE [LARGE SCALE GENOMIC DNA]</scope>
    <source>
        <strain evidence="4 5">NBRC 13972</strain>
    </source>
</reference>
<name>A0A5M3W5K2_9ACTN</name>
<evidence type="ECO:0000313" key="4">
    <source>
        <dbReference type="EMBL" id="GES03312.1"/>
    </source>
</evidence>
<feature type="transmembrane region" description="Helical" evidence="3">
    <location>
        <begin position="176"/>
        <end position="200"/>
    </location>
</feature>
<keyword evidence="1" id="KW-0175">Coiled coil</keyword>
<feature type="coiled-coil region" evidence="1">
    <location>
        <begin position="101"/>
        <end position="152"/>
    </location>
</feature>
<feature type="transmembrane region" description="Helical" evidence="3">
    <location>
        <begin position="238"/>
        <end position="263"/>
    </location>
</feature>
<protein>
    <submittedName>
        <fullName evidence="4">Uncharacterized protein</fullName>
    </submittedName>
</protein>
<keyword evidence="3" id="KW-0812">Transmembrane</keyword>
<feature type="transmembrane region" description="Helical" evidence="3">
    <location>
        <begin position="206"/>
        <end position="226"/>
    </location>
</feature>
<organism evidence="4 5">
    <name type="scientific">Acrocarpospora corrugata</name>
    <dbReference type="NCBI Taxonomy" id="35763"/>
    <lineage>
        <taxon>Bacteria</taxon>
        <taxon>Bacillati</taxon>
        <taxon>Actinomycetota</taxon>
        <taxon>Actinomycetes</taxon>
        <taxon>Streptosporangiales</taxon>
        <taxon>Streptosporangiaceae</taxon>
        <taxon>Acrocarpospora</taxon>
    </lineage>
</organism>
<evidence type="ECO:0000256" key="1">
    <source>
        <dbReference type="SAM" id="Coils"/>
    </source>
</evidence>
<keyword evidence="5" id="KW-1185">Reference proteome</keyword>
<evidence type="ECO:0000256" key="3">
    <source>
        <dbReference type="SAM" id="Phobius"/>
    </source>
</evidence>
<dbReference type="AlphaFoldDB" id="A0A5M3W5K2"/>
<dbReference type="EMBL" id="BLAD01000067">
    <property type="protein sequence ID" value="GES03312.1"/>
    <property type="molecule type" value="Genomic_DNA"/>
</dbReference>
<gene>
    <name evidence="4" type="ORF">Acor_53780</name>
</gene>
<keyword evidence="3" id="KW-1133">Transmembrane helix</keyword>
<dbReference type="Proteomes" id="UP000334990">
    <property type="component" value="Unassembled WGS sequence"/>
</dbReference>
<evidence type="ECO:0000313" key="5">
    <source>
        <dbReference type="Proteomes" id="UP000334990"/>
    </source>
</evidence>